<evidence type="ECO:0000256" key="6">
    <source>
        <dbReference type="SAM" id="MobiDB-lite"/>
    </source>
</evidence>
<feature type="compositionally biased region" description="Low complexity" evidence="6">
    <location>
        <begin position="78"/>
        <end position="93"/>
    </location>
</feature>
<evidence type="ECO:0000256" key="1">
    <source>
        <dbReference type="ARBA" id="ARBA00004389"/>
    </source>
</evidence>
<keyword evidence="2" id="KW-0812">Transmembrane</keyword>
<evidence type="ECO:0000259" key="7">
    <source>
        <dbReference type="PROSITE" id="PS50076"/>
    </source>
</evidence>
<dbReference type="EMBL" id="RSCD01000001">
    <property type="protein sequence ID" value="RSH95419.1"/>
    <property type="molecule type" value="Genomic_DNA"/>
</dbReference>
<evidence type="ECO:0000256" key="5">
    <source>
        <dbReference type="ARBA" id="ARBA00023136"/>
    </source>
</evidence>
<dbReference type="InterPro" id="IPR015399">
    <property type="entry name" value="DUF1977_DnaJ-like"/>
</dbReference>
<evidence type="ECO:0000256" key="3">
    <source>
        <dbReference type="ARBA" id="ARBA00022824"/>
    </source>
</evidence>
<organism evidence="8 9">
    <name type="scientific">Saitozyma podzolica</name>
    <dbReference type="NCBI Taxonomy" id="1890683"/>
    <lineage>
        <taxon>Eukaryota</taxon>
        <taxon>Fungi</taxon>
        <taxon>Dikarya</taxon>
        <taxon>Basidiomycota</taxon>
        <taxon>Agaricomycotina</taxon>
        <taxon>Tremellomycetes</taxon>
        <taxon>Tremellales</taxon>
        <taxon>Trimorphomycetaceae</taxon>
        <taxon>Saitozyma</taxon>
    </lineage>
</organism>
<keyword evidence="9" id="KW-1185">Reference proteome</keyword>
<dbReference type="PRINTS" id="PR00625">
    <property type="entry name" value="JDOMAIN"/>
</dbReference>
<dbReference type="PROSITE" id="PS00636">
    <property type="entry name" value="DNAJ_1"/>
    <property type="match status" value="1"/>
</dbReference>
<dbReference type="GO" id="GO:0071218">
    <property type="term" value="P:cellular response to misfolded protein"/>
    <property type="evidence" value="ECO:0007669"/>
    <property type="project" value="TreeGrafter"/>
</dbReference>
<dbReference type="GO" id="GO:0005789">
    <property type="term" value="C:endoplasmic reticulum membrane"/>
    <property type="evidence" value="ECO:0007669"/>
    <property type="project" value="UniProtKB-SubCell"/>
</dbReference>
<dbReference type="Pfam" id="PF09320">
    <property type="entry name" value="DUF1977"/>
    <property type="match status" value="1"/>
</dbReference>
<reference evidence="8 9" key="1">
    <citation type="submission" date="2018-11" db="EMBL/GenBank/DDBJ databases">
        <title>Genome sequence of Saitozyma podzolica DSM 27192.</title>
        <authorList>
            <person name="Aliyu H."/>
            <person name="Gorte O."/>
            <person name="Ochsenreither K."/>
        </authorList>
    </citation>
    <scope>NUCLEOTIDE SEQUENCE [LARGE SCALE GENOMIC DNA]</scope>
    <source>
        <strain evidence="8 9">DSM 27192</strain>
    </source>
</reference>
<keyword evidence="3" id="KW-0256">Endoplasmic reticulum</keyword>
<keyword evidence="5" id="KW-0472">Membrane</keyword>
<gene>
    <name evidence="8" type="ORF">EHS25_000509</name>
</gene>
<protein>
    <recommendedName>
        <fullName evidence="7">J domain-containing protein</fullName>
    </recommendedName>
</protein>
<dbReference type="OrthoDB" id="1507364at2759"/>
<dbReference type="InterPro" id="IPR018253">
    <property type="entry name" value="DnaJ_domain_CS"/>
</dbReference>
<dbReference type="Proteomes" id="UP000279259">
    <property type="component" value="Unassembled WGS sequence"/>
</dbReference>
<feature type="region of interest" description="Disordered" evidence="6">
    <location>
        <begin position="215"/>
        <end position="246"/>
    </location>
</feature>
<dbReference type="AlphaFoldDB" id="A0A427YWG7"/>
<dbReference type="SMART" id="SM00271">
    <property type="entry name" value="DnaJ"/>
    <property type="match status" value="1"/>
</dbReference>
<dbReference type="FunFam" id="1.10.287.110:FF:000070">
    <property type="entry name" value="Endoplasmic reticulum protein, putative"/>
    <property type="match status" value="1"/>
</dbReference>
<name>A0A427YWG7_9TREE</name>
<dbReference type="STRING" id="1890683.A0A427YWG7"/>
<dbReference type="PANTHER" id="PTHR43908">
    <property type="entry name" value="AT29763P-RELATED"/>
    <property type="match status" value="1"/>
</dbReference>
<feature type="compositionally biased region" description="Gly residues" evidence="6">
    <location>
        <begin position="115"/>
        <end position="127"/>
    </location>
</feature>
<accession>A0A427YWG7</accession>
<dbReference type="InterPro" id="IPR036869">
    <property type="entry name" value="J_dom_sf"/>
</dbReference>
<dbReference type="PANTHER" id="PTHR43908:SF3">
    <property type="entry name" value="AT29763P-RELATED"/>
    <property type="match status" value="1"/>
</dbReference>
<proteinExistence type="predicted"/>
<dbReference type="Pfam" id="PF00226">
    <property type="entry name" value="DnaJ"/>
    <property type="match status" value="1"/>
</dbReference>
<comment type="subcellular location">
    <subcellularLocation>
        <location evidence="1">Endoplasmic reticulum membrane</location>
        <topology evidence="1">Single-pass membrane protein</topology>
    </subcellularLocation>
</comment>
<feature type="domain" description="J" evidence="7">
    <location>
        <begin position="156"/>
        <end position="220"/>
    </location>
</feature>
<dbReference type="SUPFAM" id="SSF46565">
    <property type="entry name" value="Chaperone J-domain"/>
    <property type="match status" value="1"/>
</dbReference>
<dbReference type="InterPro" id="IPR051100">
    <property type="entry name" value="DnaJ_subfamily_B/C"/>
</dbReference>
<feature type="region of interest" description="Disordered" evidence="6">
    <location>
        <begin position="56"/>
        <end position="136"/>
    </location>
</feature>
<feature type="compositionally biased region" description="Low complexity" evidence="6">
    <location>
        <begin position="56"/>
        <end position="69"/>
    </location>
</feature>
<dbReference type="InterPro" id="IPR001623">
    <property type="entry name" value="DnaJ_domain"/>
</dbReference>
<keyword evidence="4" id="KW-1133">Transmembrane helix</keyword>
<evidence type="ECO:0000256" key="4">
    <source>
        <dbReference type="ARBA" id="ARBA00022989"/>
    </source>
</evidence>
<feature type="compositionally biased region" description="Gly residues" evidence="6">
    <location>
        <begin position="227"/>
        <end position="246"/>
    </location>
</feature>
<evidence type="ECO:0000313" key="8">
    <source>
        <dbReference type="EMBL" id="RSH95419.1"/>
    </source>
</evidence>
<evidence type="ECO:0000313" key="9">
    <source>
        <dbReference type="Proteomes" id="UP000279259"/>
    </source>
</evidence>
<dbReference type="Gene3D" id="1.10.287.110">
    <property type="entry name" value="DnaJ domain"/>
    <property type="match status" value="1"/>
</dbReference>
<dbReference type="PROSITE" id="PS50076">
    <property type="entry name" value="DNAJ_2"/>
    <property type="match status" value="1"/>
</dbReference>
<comment type="caution">
    <text evidence="8">The sequence shown here is derived from an EMBL/GenBank/DDBJ whole genome shotgun (WGS) entry which is preliminary data.</text>
</comment>
<dbReference type="GO" id="GO:0030544">
    <property type="term" value="F:Hsp70 protein binding"/>
    <property type="evidence" value="ECO:0007669"/>
    <property type="project" value="TreeGrafter"/>
</dbReference>
<evidence type="ECO:0000256" key="2">
    <source>
        <dbReference type="ARBA" id="ARBA00022692"/>
    </source>
</evidence>
<dbReference type="CDD" id="cd06257">
    <property type="entry name" value="DnaJ"/>
    <property type="match status" value="1"/>
</dbReference>
<sequence length="472" mass="50428">MEVNKEEALRCLSIAQRHRSSSNLPSALKFAKKSVSLYSTPEGEALVTIIEREITVSSSTSTSTSESSSPAPTPNEEAGPSGAGSRSRATASGVEEHMTSAHARPGHAPKSGTTAAGGAGSGAGAAGSGSDKGKKREYTVKQMEVVKRVKTCQHHQYYEILAVERTCTENDVKKAYKKLALALHPDKNGAPGADEAFKMVSKAFQVLSDTNLRAAFDSNPNSDPTQRGGGVPSRGGGGMHPGFGNGGMYTEVNPEDLFNAFFGGGMGGGSPFGGQFGNANVFTFGGPGGFQAQFGGPRRRAAAAGGGENASPIVALLPIILLFAFALLSVIPSLFTTPPPPDPSYSWDSSSRFDLARNTWHRGVPYHVNKAEWEGSHLWESVPEARRGQKDAAMYSNKVRSFERGVETNYIQKLRNECEYFNSRKQQQISQEAGFFGIGANYDKIRELRAQKSPSCEQLRSWGLMQAQGATF</sequence>